<feature type="region of interest" description="Disordered" evidence="1">
    <location>
        <begin position="38"/>
        <end position="70"/>
    </location>
</feature>
<sequence length="270" mass="28180">MAASPSHGDLCPVTSAKAQQEPVNIDNDAAYEVEDFDLIHHEDADDAEASEDADGFSAAAEDPEPELGPESALTHAVREAYMRDFAAAAESRTCFLSSSAGILRSLAGSRPEACPRKMASIVQFPFRQPLELYTDCEGVVDDYPEGTLSTWPRGALNGCPCCGDTLRCSSAVPQRQGSWKKQQQWRGRSLDWSAEVAAGSPAATEGNPVPPVPSAGAAALGTMAAAVSACAAVLGTAVLASTDWLLRDTCSPEAAGPGPTSLHSVHFDAC</sequence>
<dbReference type="EMBL" id="GL378326">
    <property type="protein sequence ID" value="EFJ51837.1"/>
    <property type="molecule type" value="Genomic_DNA"/>
</dbReference>
<dbReference type="STRING" id="3068.D8TLA1"/>
<gene>
    <name evidence="2" type="ORF">VOLCADRAFT_87411</name>
</gene>
<dbReference type="OrthoDB" id="10662216at2759"/>
<evidence type="ECO:0000313" key="3">
    <source>
        <dbReference type="Proteomes" id="UP000001058"/>
    </source>
</evidence>
<feature type="region of interest" description="Disordered" evidence="1">
    <location>
        <begin position="1"/>
        <end position="24"/>
    </location>
</feature>
<reference evidence="2 3" key="1">
    <citation type="journal article" date="2010" name="Science">
        <title>Genomic analysis of organismal complexity in the multicellular green alga Volvox carteri.</title>
        <authorList>
            <person name="Prochnik S.E."/>
            <person name="Umen J."/>
            <person name="Nedelcu A.M."/>
            <person name="Hallmann A."/>
            <person name="Miller S.M."/>
            <person name="Nishii I."/>
            <person name="Ferris P."/>
            <person name="Kuo A."/>
            <person name="Mitros T."/>
            <person name="Fritz-Laylin L.K."/>
            <person name="Hellsten U."/>
            <person name="Chapman J."/>
            <person name="Simakov O."/>
            <person name="Rensing S.A."/>
            <person name="Terry A."/>
            <person name="Pangilinan J."/>
            <person name="Kapitonov V."/>
            <person name="Jurka J."/>
            <person name="Salamov A."/>
            <person name="Shapiro H."/>
            <person name="Schmutz J."/>
            <person name="Grimwood J."/>
            <person name="Lindquist E."/>
            <person name="Lucas S."/>
            <person name="Grigoriev I.V."/>
            <person name="Schmitt R."/>
            <person name="Kirk D."/>
            <person name="Rokhsar D.S."/>
        </authorList>
    </citation>
    <scope>NUCLEOTIDE SEQUENCE [LARGE SCALE GENOMIC DNA]</scope>
    <source>
        <strain evidence="3">f. Nagariensis / Eve</strain>
    </source>
</reference>
<name>D8TLA1_VOLCA</name>
<keyword evidence="3" id="KW-1185">Reference proteome</keyword>
<protein>
    <submittedName>
        <fullName evidence="2">Uncharacterized protein</fullName>
    </submittedName>
</protein>
<dbReference type="KEGG" id="vcn:VOLCADRAFT_87411"/>
<dbReference type="AlphaFoldDB" id="D8TLA1"/>
<dbReference type="RefSeq" id="XP_002947247.1">
    <property type="nucleotide sequence ID" value="XM_002947201.1"/>
</dbReference>
<evidence type="ECO:0000313" key="2">
    <source>
        <dbReference type="EMBL" id="EFJ51837.1"/>
    </source>
</evidence>
<evidence type="ECO:0000256" key="1">
    <source>
        <dbReference type="SAM" id="MobiDB-lite"/>
    </source>
</evidence>
<dbReference type="Proteomes" id="UP000001058">
    <property type="component" value="Unassembled WGS sequence"/>
</dbReference>
<accession>D8TLA1</accession>
<feature type="compositionally biased region" description="Acidic residues" evidence="1">
    <location>
        <begin position="44"/>
        <end position="54"/>
    </location>
</feature>
<dbReference type="InParanoid" id="D8TLA1"/>
<proteinExistence type="predicted"/>
<organism evidence="3">
    <name type="scientific">Volvox carteri f. nagariensis</name>
    <dbReference type="NCBI Taxonomy" id="3068"/>
    <lineage>
        <taxon>Eukaryota</taxon>
        <taxon>Viridiplantae</taxon>
        <taxon>Chlorophyta</taxon>
        <taxon>core chlorophytes</taxon>
        <taxon>Chlorophyceae</taxon>
        <taxon>CS clade</taxon>
        <taxon>Chlamydomonadales</taxon>
        <taxon>Volvocaceae</taxon>
        <taxon>Volvox</taxon>
    </lineage>
</organism>
<dbReference type="GeneID" id="9620210"/>